<protein>
    <submittedName>
        <fullName evidence="2">Uncharacterized protein</fullName>
    </submittedName>
</protein>
<accession>A0AAT9LC05</accession>
<gene>
    <name evidence="2" type="ORF">IMF26_00850</name>
</gene>
<reference evidence="2" key="2">
    <citation type="journal article" date="2023" name="Biology">
        <title>Prokaryotic Life Associated with Coal-Fire Gas Vents Revealed by Metagenomics.</title>
        <authorList>
            <person name="Kadnikov V.V."/>
            <person name="Mardanov A.V."/>
            <person name="Beletsky A.V."/>
            <person name="Karnachuk O.V."/>
            <person name="Ravin N.V."/>
        </authorList>
    </citation>
    <scope>NUCLEOTIDE SEQUENCE</scope>
    <source>
        <strain evidence="2">Bu02</strain>
    </source>
</reference>
<sequence>MAEPIVGELSKDLQWVDVSERLGLAHTQLRYIRNRFGPVLGLSTPNKVPESMLGAISFIAAAMERGVPDDEIEKRLKEAKTHGWPEDVLMRMESLEAATATDLILPETDPRELDRTGRSSARDGIYVEFPAGGNSKARYEIFPEEICEKLRYYPEMPETVDCEAHPVQTGGLVQEQYQVTPESALPCSSRPSAQIPPETVVVPQGSGKDASVREMVLDLRREICTYAVSQREEIQRLQQVVRKLTQEVRELRYALILSSSRKDRKRRCNGLSRLLSG</sequence>
<name>A0AAT9LC05_9FIRM</name>
<feature type="coiled-coil region" evidence="1">
    <location>
        <begin position="227"/>
        <end position="254"/>
    </location>
</feature>
<dbReference type="KEGG" id="fcz:IMF26_00850"/>
<organism evidence="2">
    <name type="scientific">Candidatus Fermentithermobacillus carboniphilus</name>
    <dbReference type="NCBI Taxonomy" id="3085328"/>
    <lineage>
        <taxon>Bacteria</taxon>
        <taxon>Bacillati</taxon>
        <taxon>Bacillota</taxon>
        <taxon>Candidatus Fermentithermobacillia</taxon>
        <taxon>Candidatus Fermentithermobacillales</taxon>
        <taxon>Candidatus Fermentithermobacillaceae</taxon>
        <taxon>Candidatus Fermentithermobacillus</taxon>
    </lineage>
</organism>
<evidence type="ECO:0000313" key="2">
    <source>
        <dbReference type="EMBL" id="QUL98675.1"/>
    </source>
</evidence>
<proteinExistence type="predicted"/>
<dbReference type="AlphaFoldDB" id="A0AAT9LC05"/>
<keyword evidence="1" id="KW-0175">Coiled coil</keyword>
<evidence type="ECO:0000256" key="1">
    <source>
        <dbReference type="SAM" id="Coils"/>
    </source>
</evidence>
<dbReference type="EMBL" id="CP062796">
    <property type="protein sequence ID" value="QUL98675.1"/>
    <property type="molecule type" value="Genomic_DNA"/>
</dbReference>
<reference evidence="2" key="1">
    <citation type="submission" date="2020-10" db="EMBL/GenBank/DDBJ databases">
        <authorList>
            <person name="Kadnikov V."/>
            <person name="Beletsky A.V."/>
            <person name="Mardanov A.V."/>
            <person name="Karnachuk O.V."/>
            <person name="Ravin N.V."/>
        </authorList>
    </citation>
    <scope>NUCLEOTIDE SEQUENCE</scope>
    <source>
        <strain evidence="2">Bu02</strain>
    </source>
</reference>